<dbReference type="PANTHER" id="PTHR31029:SF4">
    <property type="entry name" value="CYCLIN-DEPENDENT KINASE-LIKE PROTEIN"/>
    <property type="match status" value="1"/>
</dbReference>
<dbReference type="Proteomes" id="UP000825935">
    <property type="component" value="Chromosome 11"/>
</dbReference>
<sequence>MTSASARPPALLRNQSVSHGDRQQVLQSVVSNVEHKRRSRSFSSDAEFHDDKFPPPPTHPSRLHGSSGPGHFIQGDGDPSLRTEVKPESACGDGDEEGVDDALRELFRGKSKSKGGASFGGLLTGLFSCWNPRKSSAVDGAPISASKRVAALMEISKKQQFELANKQDTIDMLEWQLEQLHTMEKQMEADGSTAFFQEADENHEDEENRKPADPNIVGRQESKRSGNGQVPKKKMPSRKKDEHMNAGNGGDEAAAPTTDGRLDTLSLFEMATVRARFSVRSLGKALIKQLEASGYSVLKALRELEPQVAFARKEHVVYALESRINRAFYQGFESESFDGAGLTQILDPVSRCSTRLKEFHRLKGVSVADAVNSSHPCFDADFRRFCERKTRELWAQFSWSVSFRRADERDAFTNAFLDAAKAVWLLHRLAFSVHPHVSILRVGKGAAIDATYVEALPLEVPDSKPSCPSCSQTKVDFLVVPGFNAMDKVIRCQVYQHIHC</sequence>
<proteinExistence type="predicted"/>
<dbReference type="InterPro" id="IPR042316">
    <property type="entry name" value="IRKI-like"/>
</dbReference>
<accession>A0A8T2TX53</accession>
<dbReference type="PANTHER" id="PTHR31029">
    <property type="entry name" value="CYCLIN-DEPENDENT KINASE-LIKE PROTEIN"/>
    <property type="match status" value="1"/>
</dbReference>
<evidence type="ECO:0000313" key="3">
    <source>
        <dbReference type="Proteomes" id="UP000825935"/>
    </source>
</evidence>
<feature type="region of interest" description="Disordered" evidence="1">
    <location>
        <begin position="200"/>
        <end position="258"/>
    </location>
</feature>
<evidence type="ECO:0000313" key="2">
    <source>
        <dbReference type="EMBL" id="KAH7426005.1"/>
    </source>
</evidence>
<keyword evidence="3" id="KW-1185">Reference proteome</keyword>
<feature type="compositionally biased region" description="Polar residues" evidence="1">
    <location>
        <begin position="13"/>
        <end position="31"/>
    </location>
</feature>
<gene>
    <name evidence="2" type="ORF">KP509_11G081000</name>
</gene>
<reference evidence="2" key="1">
    <citation type="submission" date="2021-08" db="EMBL/GenBank/DDBJ databases">
        <title>WGS assembly of Ceratopteris richardii.</title>
        <authorList>
            <person name="Marchant D.B."/>
            <person name="Chen G."/>
            <person name="Jenkins J."/>
            <person name="Shu S."/>
            <person name="Leebens-Mack J."/>
            <person name="Grimwood J."/>
            <person name="Schmutz J."/>
            <person name="Soltis P."/>
            <person name="Soltis D."/>
            <person name="Chen Z.-H."/>
        </authorList>
    </citation>
    <scope>NUCLEOTIDE SEQUENCE</scope>
    <source>
        <strain evidence="2">Whitten #5841</strain>
        <tissue evidence="2">Leaf</tissue>
    </source>
</reference>
<dbReference type="AlphaFoldDB" id="A0A8T2TX53"/>
<dbReference type="EMBL" id="CM035416">
    <property type="protein sequence ID" value="KAH7426005.1"/>
    <property type="molecule type" value="Genomic_DNA"/>
</dbReference>
<dbReference type="OrthoDB" id="785851at2759"/>
<name>A0A8T2TX53_CERRI</name>
<comment type="caution">
    <text evidence="2">The sequence shown here is derived from an EMBL/GenBank/DDBJ whole genome shotgun (WGS) entry which is preliminary data.</text>
</comment>
<organism evidence="2 3">
    <name type="scientific">Ceratopteris richardii</name>
    <name type="common">Triangle waterfern</name>
    <dbReference type="NCBI Taxonomy" id="49495"/>
    <lineage>
        <taxon>Eukaryota</taxon>
        <taxon>Viridiplantae</taxon>
        <taxon>Streptophyta</taxon>
        <taxon>Embryophyta</taxon>
        <taxon>Tracheophyta</taxon>
        <taxon>Polypodiopsida</taxon>
        <taxon>Polypodiidae</taxon>
        <taxon>Polypodiales</taxon>
        <taxon>Pteridineae</taxon>
        <taxon>Pteridaceae</taxon>
        <taxon>Parkerioideae</taxon>
        <taxon>Ceratopteris</taxon>
    </lineage>
</organism>
<evidence type="ECO:0000256" key="1">
    <source>
        <dbReference type="SAM" id="MobiDB-lite"/>
    </source>
</evidence>
<protein>
    <submittedName>
        <fullName evidence="2">Uncharacterized protein</fullName>
    </submittedName>
</protein>
<feature type="region of interest" description="Disordered" evidence="1">
    <location>
        <begin position="1"/>
        <end position="97"/>
    </location>
</feature>
<dbReference type="OMA" id="EEDNFHE"/>